<name>A0A6I4VLH6_9BACL</name>
<keyword evidence="3" id="KW-1185">Reference proteome</keyword>
<dbReference type="InterPro" id="IPR000600">
    <property type="entry name" value="ROK"/>
</dbReference>
<sequence>MAKTIGVDIGGTKTAIGLFKDGVLEQKQEIKTDAKLGGEHVLSRIIEVILPYVDDDLKGIGVGAAGQINRAGEVMSSTDTFTNWKGVNVKQIISRATSSRVEVVNDGQAMGLGELHFGAGKNVRDFICIALGTGVGGAIIADGGLIRGYLGAAGEFGHMRIYTDGRTCPCGNKGCLEAHVSGVALESRYKEMFGTNDKGLFIFQKARNRDENTLEIVNQYLDDLIEGLTSLIHIFNPEKVVIGGGVATSLIPYMTCINNTIHKKVNDVNAEVLVELSTLGGNAMLLGAASLVM</sequence>
<dbReference type="Pfam" id="PF00480">
    <property type="entry name" value="ROK"/>
    <property type="match status" value="1"/>
</dbReference>
<dbReference type="Proteomes" id="UP000430692">
    <property type="component" value="Unassembled WGS sequence"/>
</dbReference>
<dbReference type="Gene3D" id="3.30.420.40">
    <property type="match status" value="2"/>
</dbReference>
<dbReference type="PROSITE" id="PS01125">
    <property type="entry name" value="ROK"/>
    <property type="match status" value="1"/>
</dbReference>
<dbReference type="PANTHER" id="PTHR18964:SF149">
    <property type="entry name" value="BIFUNCTIONAL UDP-N-ACETYLGLUCOSAMINE 2-EPIMERASE_N-ACETYLMANNOSAMINE KINASE"/>
    <property type="match status" value="1"/>
</dbReference>
<dbReference type="InterPro" id="IPR049874">
    <property type="entry name" value="ROK_cs"/>
</dbReference>
<comment type="caution">
    <text evidence="2">The sequence shown here is derived from an EMBL/GenBank/DDBJ whole genome shotgun (WGS) entry which is preliminary data.</text>
</comment>
<comment type="similarity">
    <text evidence="1">Belongs to the ROK (NagC/XylR) family.</text>
</comment>
<dbReference type="SUPFAM" id="SSF53067">
    <property type="entry name" value="Actin-like ATPase domain"/>
    <property type="match status" value="1"/>
</dbReference>
<dbReference type="CDD" id="cd24068">
    <property type="entry name" value="ASKHA_NBD_ROK_FnNanK-like"/>
    <property type="match status" value="1"/>
</dbReference>
<dbReference type="PANTHER" id="PTHR18964">
    <property type="entry name" value="ROK (REPRESSOR, ORF, KINASE) FAMILY"/>
    <property type="match status" value="1"/>
</dbReference>
<dbReference type="AlphaFoldDB" id="A0A6I4VLH6"/>
<accession>A0A6I4VLH6</accession>
<evidence type="ECO:0000313" key="2">
    <source>
        <dbReference type="EMBL" id="MXQ52469.1"/>
    </source>
</evidence>
<dbReference type="EMBL" id="WUUL01000001">
    <property type="protein sequence ID" value="MXQ52469.1"/>
    <property type="molecule type" value="Genomic_DNA"/>
</dbReference>
<proteinExistence type="inferred from homology"/>
<reference evidence="2 3" key="1">
    <citation type="submission" date="2019-12" db="EMBL/GenBank/DDBJ databases">
        <title>Whole-genome analyses of novel actinobacteria.</title>
        <authorList>
            <person name="Sahin N."/>
            <person name="Saygin H."/>
        </authorList>
    </citation>
    <scope>NUCLEOTIDE SEQUENCE [LARGE SCALE GENOMIC DNA]</scope>
    <source>
        <strain evidence="2 3">KC615</strain>
    </source>
</reference>
<organism evidence="2 3">
    <name type="scientific">Shimazuella alba</name>
    <dbReference type="NCBI Taxonomy" id="2690964"/>
    <lineage>
        <taxon>Bacteria</taxon>
        <taxon>Bacillati</taxon>
        <taxon>Bacillota</taxon>
        <taxon>Bacilli</taxon>
        <taxon>Bacillales</taxon>
        <taxon>Thermoactinomycetaceae</taxon>
        <taxon>Shimazuella</taxon>
    </lineage>
</organism>
<protein>
    <submittedName>
        <fullName evidence="2">ROK family protein</fullName>
    </submittedName>
</protein>
<gene>
    <name evidence="2" type="ORF">GSM42_01610</name>
</gene>
<evidence type="ECO:0000256" key="1">
    <source>
        <dbReference type="ARBA" id="ARBA00006479"/>
    </source>
</evidence>
<dbReference type="RefSeq" id="WP_160799488.1">
    <property type="nucleotide sequence ID" value="NZ_WUUL01000001.1"/>
</dbReference>
<evidence type="ECO:0000313" key="3">
    <source>
        <dbReference type="Proteomes" id="UP000430692"/>
    </source>
</evidence>
<dbReference type="InterPro" id="IPR043129">
    <property type="entry name" value="ATPase_NBD"/>
</dbReference>